<evidence type="ECO:0000313" key="1">
    <source>
        <dbReference type="EMBL" id="PPS07346.1"/>
    </source>
</evidence>
<gene>
    <name evidence="1" type="ORF">GOBAR_AA13296</name>
</gene>
<name>A0A2P5XVQ3_GOSBA</name>
<reference evidence="1 2" key="1">
    <citation type="submission" date="2015-01" db="EMBL/GenBank/DDBJ databases">
        <title>Genome of allotetraploid Gossypium barbadense reveals genomic plasticity and fiber elongation in cotton evolution.</title>
        <authorList>
            <person name="Chen X."/>
            <person name="Liu X."/>
            <person name="Zhao B."/>
            <person name="Zheng H."/>
            <person name="Hu Y."/>
            <person name="Lu G."/>
            <person name="Yang C."/>
            <person name="Chen J."/>
            <person name="Shan C."/>
            <person name="Zhang L."/>
            <person name="Zhou Y."/>
            <person name="Wang L."/>
            <person name="Guo W."/>
            <person name="Bai Y."/>
            <person name="Ruan J."/>
            <person name="Shangguan X."/>
            <person name="Mao Y."/>
            <person name="Jiang J."/>
            <person name="Zhu Y."/>
            <person name="Lei J."/>
            <person name="Kang H."/>
            <person name="Chen S."/>
            <person name="He X."/>
            <person name="Wang R."/>
            <person name="Wang Y."/>
            <person name="Chen J."/>
            <person name="Wang L."/>
            <person name="Yu S."/>
            <person name="Wang B."/>
            <person name="Wei J."/>
            <person name="Song S."/>
            <person name="Lu X."/>
            <person name="Gao Z."/>
            <person name="Gu W."/>
            <person name="Deng X."/>
            <person name="Ma D."/>
            <person name="Wang S."/>
            <person name="Liang W."/>
            <person name="Fang L."/>
            <person name="Cai C."/>
            <person name="Zhu X."/>
            <person name="Zhou B."/>
            <person name="Zhang Y."/>
            <person name="Chen Z."/>
            <person name="Xu S."/>
            <person name="Zhu R."/>
            <person name="Wang S."/>
            <person name="Zhang T."/>
            <person name="Zhao G."/>
        </authorList>
    </citation>
    <scope>NUCLEOTIDE SEQUENCE [LARGE SCALE GENOMIC DNA]</scope>
    <source>
        <strain evidence="2">cv. Xinhai21</strain>
        <tissue evidence="1">Leaf</tissue>
    </source>
</reference>
<accession>A0A2P5XVQ3</accession>
<dbReference type="EMBL" id="KZ664151">
    <property type="protein sequence ID" value="PPS07346.1"/>
    <property type="molecule type" value="Genomic_DNA"/>
</dbReference>
<evidence type="ECO:0000313" key="2">
    <source>
        <dbReference type="Proteomes" id="UP000239757"/>
    </source>
</evidence>
<dbReference type="Proteomes" id="UP000239757">
    <property type="component" value="Unassembled WGS sequence"/>
</dbReference>
<protein>
    <submittedName>
        <fullName evidence="1">Uncharacterized protein</fullName>
    </submittedName>
</protein>
<organism evidence="1 2">
    <name type="scientific">Gossypium barbadense</name>
    <name type="common">Sea Island cotton</name>
    <name type="synonym">Hibiscus barbadensis</name>
    <dbReference type="NCBI Taxonomy" id="3634"/>
    <lineage>
        <taxon>Eukaryota</taxon>
        <taxon>Viridiplantae</taxon>
        <taxon>Streptophyta</taxon>
        <taxon>Embryophyta</taxon>
        <taxon>Tracheophyta</taxon>
        <taxon>Spermatophyta</taxon>
        <taxon>Magnoliopsida</taxon>
        <taxon>eudicotyledons</taxon>
        <taxon>Gunneridae</taxon>
        <taxon>Pentapetalae</taxon>
        <taxon>rosids</taxon>
        <taxon>malvids</taxon>
        <taxon>Malvales</taxon>
        <taxon>Malvaceae</taxon>
        <taxon>Malvoideae</taxon>
        <taxon>Gossypium</taxon>
    </lineage>
</organism>
<sequence>MALVLSGRAVKYRVKTTLTSLAYVLAPVAFSFGSSWGKLQNNFFGPTQPPVRVFNPFTSYHAVGVSHLVGPTAGSSLSYSPSSLPPILVQQYGSNAFGYLGASKPHTSGHGFGPYGRSTSAAPNAS</sequence>
<proteinExistence type="predicted"/>
<dbReference type="AlphaFoldDB" id="A0A2P5XVQ3"/>